<organism evidence="1 2">
    <name type="scientific">Caldibacillus debilis GB1</name>
    <dbReference type="NCBI Taxonomy" id="1339248"/>
    <lineage>
        <taxon>Bacteria</taxon>
        <taxon>Bacillati</taxon>
        <taxon>Bacillota</taxon>
        <taxon>Bacilli</taxon>
        <taxon>Bacillales</taxon>
        <taxon>Bacillaceae</taxon>
        <taxon>Caldibacillus</taxon>
    </lineage>
</organism>
<proteinExistence type="predicted"/>
<comment type="caution">
    <text evidence="1">The sequence shown here is derived from an EMBL/GenBank/DDBJ whole genome shotgun (WGS) entry which is preliminary data.</text>
</comment>
<dbReference type="Pfam" id="PF13814">
    <property type="entry name" value="Replic_Relax"/>
    <property type="match status" value="1"/>
</dbReference>
<dbReference type="EMBL" id="AZRV01000035">
    <property type="protein sequence ID" value="RKO61849.1"/>
    <property type="molecule type" value="Genomic_DNA"/>
</dbReference>
<accession>A0A420VE15</accession>
<reference evidence="1 2" key="1">
    <citation type="submission" date="2013-12" db="EMBL/GenBank/DDBJ databases">
        <title>Genome and proteome characterization of Caldibacillus debilis GB1 derived from a cellulolytic aero-tolerant co-culture.</title>
        <authorList>
            <person name="Wushke S.T."/>
            <person name="Zhang X."/>
            <person name="Fristensky B."/>
            <person name="Wilkins J.A."/>
            <person name="Levin D.B."/>
            <person name="Sparling R."/>
        </authorList>
    </citation>
    <scope>NUCLEOTIDE SEQUENCE [LARGE SCALE GENOMIC DNA]</scope>
    <source>
        <strain evidence="1 2">GB1</strain>
    </source>
</reference>
<keyword evidence="2" id="KW-1185">Reference proteome</keyword>
<name>A0A420VE15_9BACI</name>
<dbReference type="InterPro" id="IPR025855">
    <property type="entry name" value="Replic_Relax"/>
</dbReference>
<evidence type="ECO:0000313" key="2">
    <source>
        <dbReference type="Proteomes" id="UP000286235"/>
    </source>
</evidence>
<dbReference type="Proteomes" id="UP000286235">
    <property type="component" value="Unassembled WGS sequence"/>
</dbReference>
<dbReference type="RefSeq" id="WP_120669322.1">
    <property type="nucleotide sequence ID" value="NZ_AZRV01000035.1"/>
</dbReference>
<dbReference type="AlphaFoldDB" id="A0A420VE15"/>
<gene>
    <name evidence="1" type="ORF">Cdeb_01344</name>
</gene>
<sequence>MKTSLFGVLKELDDQDLDLLHRLYLYRCLTYRQAQTFIYNTPDEPEADFFKRVIQKLLRLKVVEKMEYLPDEYVLFLTTDGVDIVRYTKEIPLEIFNPDTKIVKRGYYRASELRIQPRLVNHQVYLNQFVLEFERIARERGIKWKYYDEKYVSQYLSIRPDGLIQLLDTDFFVEMDLGSESQKQLNEKWNHYQDFLRSSEFRDNERNIMILFIVENVKDPGQRADLVRYTAVNTIGNFFSDRFDMVIGSKAEILSLLFDTLIPNQSQTNERKLKILNSLKERHGFQIDFARPLKQALGDGDYEFYIRKVHEESKRIVVENGRLQEYVLDDYTARPLSIIHRIQFHTKNASMFQLQFKRRIAYIVVAPNEAILYRDLRIADSPVVEQVFFTTPERLEKLPFHEALFQFDIEGGIYHFADSGLQQQVYEKNVNSHIQE</sequence>
<protein>
    <submittedName>
        <fullName evidence="1">Replication-relaxation</fullName>
    </submittedName>
</protein>
<evidence type="ECO:0000313" key="1">
    <source>
        <dbReference type="EMBL" id="RKO61849.1"/>
    </source>
</evidence>